<dbReference type="Pfam" id="PF01724">
    <property type="entry name" value="DUF29"/>
    <property type="match status" value="1"/>
</dbReference>
<sequence>MTPSQQHETDFYRWTQDQAALLRALPRSSSSLDIDNLADEIEDMGRAEIKEISSLLRQTLTHIVKIAVGREAPSVPHWVGEASGFQADAVLAYSPGLRQRLDLPTIWKLARRNAADSLREYGVAVPPLSEECPLTLDQLLDPDFSPREAANIVALRVKSDDAA</sequence>
<evidence type="ECO:0000313" key="2">
    <source>
        <dbReference type="Proteomes" id="UP000469011"/>
    </source>
</evidence>
<dbReference type="Proteomes" id="UP000469011">
    <property type="component" value="Unassembled WGS sequence"/>
</dbReference>
<evidence type="ECO:0000313" key="1">
    <source>
        <dbReference type="EMBL" id="NDW05335.1"/>
    </source>
</evidence>
<dbReference type="EMBL" id="JAAAMG010000009">
    <property type="protein sequence ID" value="NDW05335.1"/>
    <property type="molecule type" value="Genomic_DNA"/>
</dbReference>
<protein>
    <submittedName>
        <fullName evidence="1">DUF29 family protein</fullName>
    </submittedName>
</protein>
<dbReference type="AlphaFoldDB" id="A0A6N9T551"/>
<comment type="caution">
    <text evidence="1">The sequence shown here is derived from an EMBL/GenBank/DDBJ whole genome shotgun (WGS) entry which is preliminary data.</text>
</comment>
<proteinExistence type="predicted"/>
<dbReference type="RefSeq" id="WP_163463585.1">
    <property type="nucleotide sequence ID" value="NZ_JAAAMG010000009.1"/>
</dbReference>
<keyword evidence="2" id="KW-1185">Reference proteome</keyword>
<gene>
    <name evidence="1" type="ORF">GTK09_12945</name>
</gene>
<dbReference type="InterPro" id="IPR002636">
    <property type="entry name" value="DUF29"/>
</dbReference>
<reference evidence="1 2" key="1">
    <citation type="submission" date="2020-01" db="EMBL/GenBank/DDBJ databases">
        <title>Jiella pacifica sp. nov.</title>
        <authorList>
            <person name="Xue Z."/>
            <person name="Zhu S."/>
            <person name="Chen J."/>
            <person name="Yang J."/>
        </authorList>
    </citation>
    <scope>NUCLEOTIDE SEQUENCE [LARGE SCALE GENOMIC DNA]</scope>
    <source>
        <strain evidence="1 2">40Bstr34</strain>
    </source>
</reference>
<organism evidence="1 2">
    <name type="scientific">Jiella pacifica</name>
    <dbReference type="NCBI Taxonomy" id="2696469"/>
    <lineage>
        <taxon>Bacteria</taxon>
        <taxon>Pseudomonadati</taxon>
        <taxon>Pseudomonadota</taxon>
        <taxon>Alphaproteobacteria</taxon>
        <taxon>Hyphomicrobiales</taxon>
        <taxon>Aurantimonadaceae</taxon>
        <taxon>Jiella</taxon>
    </lineage>
</organism>
<dbReference type="Gene3D" id="1.20.1220.20">
    <property type="entry name" value="Uncharcterised protein PF01724"/>
    <property type="match status" value="1"/>
</dbReference>
<name>A0A6N9T551_9HYPH</name>
<accession>A0A6N9T551</accession>
<dbReference type="PANTHER" id="PTHR34235">
    <property type="entry name" value="SLR1203 PROTEIN-RELATED"/>
    <property type="match status" value="1"/>
</dbReference>